<keyword evidence="3 8" id="KW-0235">DNA replication</keyword>
<comment type="function">
    <text evidence="8 10">Plays an essential role in the initiation and regulation of chromosomal replication. ATP-DnaA binds to the origin of replication (oriC) to initiate formation of the DNA replication initiation complex once per cell cycle. Binds the DnaA box (a 9 base pair repeat at the origin) and separates the double-stranded (ds)DNA. Forms a right-handed helical filament on oriC DNA; dsDNA binds to the exterior of the filament while single-stranded (ss)DNA is stabiized in the filament's interior. The ATP-DnaA-oriC complex binds and stabilizes one strand of the AT-rich DNA unwinding element (DUE), permitting loading of DNA polymerase. After initiation quickly degrades to an ADP-DnaA complex that is not apt for DNA replication. Binds acidic phospholipids.</text>
</comment>
<evidence type="ECO:0000256" key="5">
    <source>
        <dbReference type="ARBA" id="ARBA00022840"/>
    </source>
</evidence>
<feature type="binding site" evidence="8">
    <location>
        <position position="164"/>
    </location>
    <ligand>
        <name>ATP</name>
        <dbReference type="ChEBI" id="CHEBI:30616"/>
    </ligand>
</feature>
<dbReference type="HAMAP" id="MF_00377">
    <property type="entry name" value="DnaA_bact"/>
    <property type="match status" value="1"/>
</dbReference>
<proteinExistence type="inferred from homology"/>
<keyword evidence="4 8" id="KW-0547">Nucleotide-binding</keyword>
<comment type="caution">
    <text evidence="8">Lacks conserved residue(s) required for the propagation of feature annotation.</text>
</comment>
<keyword evidence="5 8" id="KW-0067">ATP-binding</keyword>
<comment type="subunit">
    <text evidence="8">Oligomerizes as a right-handed, spiral filament on DNA at oriC.</text>
</comment>
<dbReference type="Gene3D" id="1.10.1750.10">
    <property type="match status" value="1"/>
</dbReference>
<keyword evidence="6 8" id="KW-0446">Lipid-binding</keyword>
<organism evidence="15 16">
    <name type="scientific">Paraconexibacter antarcticus</name>
    <dbReference type="NCBI Taxonomy" id="2949664"/>
    <lineage>
        <taxon>Bacteria</taxon>
        <taxon>Bacillati</taxon>
        <taxon>Actinomycetota</taxon>
        <taxon>Thermoleophilia</taxon>
        <taxon>Solirubrobacterales</taxon>
        <taxon>Paraconexibacteraceae</taxon>
        <taxon>Paraconexibacter</taxon>
    </lineage>
</organism>
<dbReference type="Gene3D" id="3.30.300.180">
    <property type="match status" value="1"/>
</dbReference>
<evidence type="ECO:0000256" key="11">
    <source>
        <dbReference type="RuleBase" id="RU004227"/>
    </source>
</evidence>
<dbReference type="EMBL" id="CP098502">
    <property type="protein sequence ID" value="UTI64610.1"/>
    <property type="molecule type" value="Genomic_DNA"/>
</dbReference>
<dbReference type="SMART" id="SM00382">
    <property type="entry name" value="AAA"/>
    <property type="match status" value="1"/>
</dbReference>
<accession>A0ABY5DRE8</accession>
<comment type="similarity">
    <text evidence="1 8 11">Belongs to the DnaA family.</text>
</comment>
<dbReference type="InterPro" id="IPR024633">
    <property type="entry name" value="DnaA_N_dom"/>
</dbReference>
<dbReference type="SUPFAM" id="SSF52540">
    <property type="entry name" value="P-loop containing nucleoside triphosphate hydrolases"/>
    <property type="match status" value="1"/>
</dbReference>
<evidence type="ECO:0000256" key="7">
    <source>
        <dbReference type="ARBA" id="ARBA00023125"/>
    </source>
</evidence>
<evidence type="ECO:0000256" key="3">
    <source>
        <dbReference type="ARBA" id="ARBA00022705"/>
    </source>
</evidence>
<dbReference type="Gene3D" id="1.10.8.60">
    <property type="match status" value="1"/>
</dbReference>
<protein>
    <recommendedName>
        <fullName evidence="8 9">Chromosomal replication initiator protein DnaA</fullName>
    </recommendedName>
</protein>
<evidence type="ECO:0000256" key="8">
    <source>
        <dbReference type="HAMAP-Rule" id="MF_00377"/>
    </source>
</evidence>
<dbReference type="CDD" id="cd00009">
    <property type="entry name" value="AAA"/>
    <property type="match status" value="1"/>
</dbReference>
<keyword evidence="16" id="KW-1185">Reference proteome</keyword>
<dbReference type="NCBIfam" id="TIGR00362">
    <property type="entry name" value="DnaA"/>
    <property type="match status" value="1"/>
</dbReference>
<dbReference type="Pfam" id="PF08299">
    <property type="entry name" value="Bac_DnaA_C"/>
    <property type="match status" value="1"/>
</dbReference>
<evidence type="ECO:0000259" key="13">
    <source>
        <dbReference type="SMART" id="SM00382"/>
    </source>
</evidence>
<evidence type="ECO:0000256" key="6">
    <source>
        <dbReference type="ARBA" id="ARBA00023121"/>
    </source>
</evidence>
<dbReference type="InterPro" id="IPR010921">
    <property type="entry name" value="Trp_repressor/repl_initiator"/>
</dbReference>
<feature type="binding site" evidence="8">
    <location>
        <position position="161"/>
    </location>
    <ligand>
        <name>ATP</name>
        <dbReference type="ChEBI" id="CHEBI:30616"/>
    </ligand>
</feature>
<evidence type="ECO:0000313" key="16">
    <source>
        <dbReference type="Proteomes" id="UP001056035"/>
    </source>
</evidence>
<feature type="domain" description="Chromosomal replication initiator DnaA C-terminal" evidence="14">
    <location>
        <begin position="377"/>
        <end position="446"/>
    </location>
</feature>
<dbReference type="Pfam" id="PF00308">
    <property type="entry name" value="Bac_DnaA"/>
    <property type="match status" value="1"/>
</dbReference>
<feature type="region of interest" description="Domain IV, binds dsDNA" evidence="8">
    <location>
        <begin position="337"/>
        <end position="476"/>
    </location>
</feature>
<dbReference type="InterPro" id="IPR001957">
    <property type="entry name" value="Chromosome_initiator_DnaA"/>
</dbReference>
<dbReference type="RefSeq" id="WP_254571310.1">
    <property type="nucleotide sequence ID" value="NZ_CP098502.1"/>
</dbReference>
<dbReference type="InterPro" id="IPR038454">
    <property type="entry name" value="DnaA_N_sf"/>
</dbReference>
<reference evidence="15 16" key="1">
    <citation type="submission" date="2022-06" db="EMBL/GenBank/DDBJ databases">
        <title>Paraconexibacter antarcticus.</title>
        <authorList>
            <person name="Kim C.S."/>
        </authorList>
    </citation>
    <scope>NUCLEOTIDE SEQUENCE [LARGE SCALE GENOMIC DNA]</scope>
    <source>
        <strain evidence="15 16">02-257</strain>
    </source>
</reference>
<dbReference type="Proteomes" id="UP001056035">
    <property type="component" value="Chromosome"/>
</dbReference>
<feature type="region of interest" description="Domain I, interacts with DnaA modulators" evidence="8">
    <location>
        <begin position="1"/>
        <end position="87"/>
    </location>
</feature>
<dbReference type="SMART" id="SM00760">
    <property type="entry name" value="Bac_DnaA_C"/>
    <property type="match status" value="1"/>
</dbReference>
<evidence type="ECO:0000256" key="4">
    <source>
        <dbReference type="ARBA" id="ARBA00022741"/>
    </source>
</evidence>
<dbReference type="Pfam" id="PF11638">
    <property type="entry name" value="DnaA_N"/>
    <property type="match status" value="1"/>
</dbReference>
<evidence type="ECO:0000256" key="9">
    <source>
        <dbReference type="NCBIfam" id="TIGR00362"/>
    </source>
</evidence>
<dbReference type="PANTHER" id="PTHR30050">
    <property type="entry name" value="CHROMOSOMAL REPLICATION INITIATOR PROTEIN DNAA"/>
    <property type="match status" value="1"/>
</dbReference>
<keyword evidence="2 8" id="KW-0963">Cytoplasm</keyword>
<dbReference type="SUPFAM" id="SSF48295">
    <property type="entry name" value="TrpR-like"/>
    <property type="match status" value="1"/>
</dbReference>
<dbReference type="InterPro" id="IPR003593">
    <property type="entry name" value="AAA+_ATPase"/>
</dbReference>
<feature type="binding site" evidence="8">
    <location>
        <position position="165"/>
    </location>
    <ligand>
        <name>ATP</name>
        <dbReference type="ChEBI" id="CHEBI:30616"/>
    </ligand>
</feature>
<name>A0ABY5DRE8_9ACTN</name>
<comment type="subcellular location">
    <subcellularLocation>
        <location evidence="8">Cytoplasm</location>
    </subcellularLocation>
</comment>
<feature type="binding site" evidence="8">
    <location>
        <position position="163"/>
    </location>
    <ligand>
        <name>ATP</name>
        <dbReference type="ChEBI" id="CHEBI:30616"/>
    </ligand>
</feature>
<evidence type="ECO:0000256" key="12">
    <source>
        <dbReference type="SAM" id="MobiDB-lite"/>
    </source>
</evidence>
<dbReference type="InterPro" id="IPR013317">
    <property type="entry name" value="DnaA_dom"/>
</dbReference>
<dbReference type="CDD" id="cd06571">
    <property type="entry name" value="Bac_DnaA_C"/>
    <property type="match status" value="1"/>
</dbReference>
<comment type="domain">
    <text evidence="8">Domain I is involved in oligomerization and binding regulators, domain II is flexibile and of varying length in different bacteria, domain III forms the AAA+ region, while domain IV binds dsDNA.</text>
</comment>
<feature type="region of interest" description="Disordered" evidence="12">
    <location>
        <begin position="86"/>
        <end position="115"/>
    </location>
</feature>
<evidence type="ECO:0000259" key="14">
    <source>
        <dbReference type="SMART" id="SM00760"/>
    </source>
</evidence>
<evidence type="ECO:0000256" key="1">
    <source>
        <dbReference type="ARBA" id="ARBA00006583"/>
    </source>
</evidence>
<dbReference type="Gene3D" id="3.40.50.300">
    <property type="entry name" value="P-loop containing nucleotide triphosphate hydrolases"/>
    <property type="match status" value="1"/>
</dbReference>
<dbReference type="PANTHER" id="PTHR30050:SF2">
    <property type="entry name" value="CHROMOSOMAL REPLICATION INITIATOR PROTEIN DNAA"/>
    <property type="match status" value="1"/>
</dbReference>
<gene>
    <name evidence="8 15" type="primary">dnaA</name>
    <name evidence="15" type="ORF">NBH00_00005</name>
</gene>
<dbReference type="InterPro" id="IPR027417">
    <property type="entry name" value="P-loop_NTPase"/>
</dbReference>
<evidence type="ECO:0000256" key="2">
    <source>
        <dbReference type="ARBA" id="ARBA00022490"/>
    </source>
</evidence>
<dbReference type="InterPro" id="IPR020591">
    <property type="entry name" value="Chromosome_initiator_DnaA-like"/>
</dbReference>
<evidence type="ECO:0000313" key="15">
    <source>
        <dbReference type="EMBL" id="UTI64610.1"/>
    </source>
</evidence>
<dbReference type="PRINTS" id="PR00051">
    <property type="entry name" value="DNAA"/>
</dbReference>
<dbReference type="InterPro" id="IPR013159">
    <property type="entry name" value="DnaA_C"/>
</dbReference>
<feature type="domain" description="AAA+ ATPase" evidence="13">
    <location>
        <begin position="150"/>
        <end position="286"/>
    </location>
</feature>
<evidence type="ECO:0000256" key="10">
    <source>
        <dbReference type="RuleBase" id="RU000577"/>
    </source>
</evidence>
<keyword evidence="7 8" id="KW-0238">DNA-binding</keyword>
<sequence length="476" mass="52040">MTPDLSHFWPEIQADLQHAVGVSTYEIWLAPLQPVALADDVLTLRAPAELCAWITDRFSGVLARVAADVIGAGITVSVQADVEPVAAARDARRPPRSSRGAAVTDDEREEPADRDVALNPKFSFDQFVIGDTNRFAHASALAVAELPGHAYNPLFIYGPPGVGKTHLLHAIGGYVQRYGGGLTVRYTTVERFTNEFVSSVKRGGRAMDRFKARHRHTDVLLIDDIQFLQSKAKTEEEFFHTFNALLEAGSQLVMTSDRLPGDLDALEDRLRARFASGLVADIGAPDVATRLTVLRKRVQHDSIELDDPGVLPLIADRVTESIRALEGALIRVVAFASLTGRTLDTDLADEVLRGLYRRGPAPSGPGTPLRPAPPAVTIGRVQALVCDAFSLTRDELLSKDRSARVSWPRQVAMYLAREHTSETLPAIGREFGGRNHTTVMHAVKATTKRIADDAEAYDLVHNLTAQLHAPDPDRRD</sequence>